<proteinExistence type="inferred from homology"/>
<dbReference type="PANTHER" id="PTHR47175">
    <property type="entry name" value="LIPASE ATG15-RELATED"/>
    <property type="match status" value="1"/>
</dbReference>
<evidence type="ECO:0000256" key="1">
    <source>
        <dbReference type="ARBA" id="ARBA00001024"/>
    </source>
</evidence>
<protein>
    <recommendedName>
        <fullName evidence="6">triacylglycerol lipase</fullName>
        <ecNumber evidence="6">3.1.1.3</ecNumber>
    </recommendedName>
    <alternativeName>
        <fullName evidence="18">Autophagy-related protein 15</fullName>
    </alternativeName>
</protein>
<comment type="function">
    <text evidence="17">Lipase which is essential for lysis of subvacuolar cytoplasm to vacuole targeted bodies and intravacuolar autophagic bodies. Involved in the lysis of intravacuolar multivesicular body (MVB) vesicles. The intravacuolar membrane disintegration by ATG15 is critical to life span extension.</text>
</comment>
<dbReference type="InterPro" id="IPR002921">
    <property type="entry name" value="Fungal_lipase-type"/>
</dbReference>
<dbReference type="AlphaFoldDB" id="A0A166W745"/>
<evidence type="ECO:0000256" key="19">
    <source>
        <dbReference type="SAM" id="MobiDB-lite"/>
    </source>
</evidence>
<feature type="signal peptide" evidence="20">
    <location>
        <begin position="1"/>
        <end position="37"/>
    </location>
</feature>
<evidence type="ECO:0000256" key="8">
    <source>
        <dbReference type="ARBA" id="ARBA00022753"/>
    </source>
</evidence>
<feature type="compositionally biased region" description="Low complexity" evidence="19">
    <location>
        <begin position="602"/>
        <end position="616"/>
    </location>
</feature>
<dbReference type="Pfam" id="PF01764">
    <property type="entry name" value="Lipase_3"/>
    <property type="match status" value="1"/>
</dbReference>
<keyword evidence="10" id="KW-0442">Lipid degradation</keyword>
<keyword evidence="14" id="KW-0443">Lipid metabolism</keyword>
<comment type="subunit">
    <text evidence="5">Binds to both phosphatidylinositol (PI) and phosphatidylinositol 3,5-bisphosphate (PIP2).</text>
</comment>
<evidence type="ECO:0000256" key="16">
    <source>
        <dbReference type="ARBA" id="ARBA00023180"/>
    </source>
</evidence>
<dbReference type="EC" id="3.1.1.3" evidence="6"/>
<evidence type="ECO:0000256" key="11">
    <source>
        <dbReference type="ARBA" id="ARBA00022968"/>
    </source>
</evidence>
<evidence type="ECO:0000259" key="21">
    <source>
        <dbReference type="Pfam" id="PF01764"/>
    </source>
</evidence>
<dbReference type="SUPFAM" id="SSF53474">
    <property type="entry name" value="alpha/beta-Hydrolases"/>
    <property type="match status" value="1"/>
</dbReference>
<evidence type="ECO:0000256" key="5">
    <source>
        <dbReference type="ARBA" id="ARBA00011137"/>
    </source>
</evidence>
<reference evidence="23" key="3">
    <citation type="journal article" date="2019" name="Microbiol. Resour. Announc.">
        <title>Genome Sequence of Metarhizium rileyi, a Microbial Control Agent for Lepidoptera.</title>
        <authorList>
            <person name="Binneck E."/>
            <person name="Lastra C.C.L."/>
            <person name="Sosa-Gomez D.R."/>
        </authorList>
    </citation>
    <scope>NUCLEOTIDE SEQUENCE</scope>
    <source>
        <strain evidence="23">Cep018-CH2</strain>
    </source>
</reference>
<dbReference type="InterPro" id="IPR029058">
    <property type="entry name" value="AB_hydrolase_fold"/>
</dbReference>
<evidence type="ECO:0000256" key="9">
    <source>
        <dbReference type="ARBA" id="ARBA00022801"/>
    </source>
</evidence>
<sequence>MSSSPWLSRASALYASTGRVSTALLLSLLVVSPSATASLSSTAHQDVLAAQHVFLPPAVALPPNAEPPHPADHTFTLRHIYHHGTDRHPRLHRTMDVTHDSSSTRVFLAAEDGHAEHDLPHLKAKSRGNPIQRLVDRRPSVVDPIVAHARQEGYVAVLDASAWSVDHVPSPDVTDKGTVLSLAYMAADAYVETEDAADWLDIGEPFNRTADFGWQGDGLRGHIWADDDNSTVVIGLKGTSPAVFDGDGTTTNDKVNDNLFFSCCCAQQGQWTWHQVCDCATGTYSCNNTCVAKSLREESRYYAAARELYSNVTERYPDSTIWIVGHSLGGAVSSLLGLTYGLPVVTFEAVPEALAATRLGLPIPPGSDPKAPQTRENTGSYHFGHTADPIYIGTCNGATASCSFAGYALETVCHTGSECVYDVVTDKGWRVGIGTHKIRAVISDVILKYDDVPKCSSTPECRDCAQWKMYESNGTETTTTSTPTTTTRTRTRTSTCKTPGWWGCLDTTTTGVVTTTTTTSSSTSTCKTPGWFGCKDKTTTTSTITTTSTTTTTSGHTMTTSTPTTTCETPGRWWGCWDENETSTSTQPLPGTRTQPQITQGPTSATWTAAPTSSAPSKEHCLGRNWIGLCKEWKADEVDDLVSDEM</sequence>
<accession>A0A5C6G5Z5</accession>
<evidence type="ECO:0000256" key="13">
    <source>
        <dbReference type="ARBA" id="ARBA00023006"/>
    </source>
</evidence>
<evidence type="ECO:0000256" key="17">
    <source>
        <dbReference type="ARBA" id="ARBA00024663"/>
    </source>
</evidence>
<evidence type="ECO:0000313" key="25">
    <source>
        <dbReference type="Proteomes" id="UP000317257"/>
    </source>
</evidence>
<keyword evidence="7" id="KW-0812">Transmembrane</keyword>
<evidence type="ECO:0000313" key="24">
    <source>
        <dbReference type="Proteomes" id="UP000243498"/>
    </source>
</evidence>
<dbReference type="InterPro" id="IPR050805">
    <property type="entry name" value="ATG15_Lipase"/>
</dbReference>
<evidence type="ECO:0000256" key="4">
    <source>
        <dbReference type="ARBA" id="ARBA00010701"/>
    </source>
</evidence>
<evidence type="ECO:0000256" key="7">
    <source>
        <dbReference type="ARBA" id="ARBA00022692"/>
    </source>
</evidence>
<keyword evidence="20" id="KW-0732">Signal</keyword>
<dbReference type="GO" id="GO:0034496">
    <property type="term" value="P:multivesicular body membrane disassembly"/>
    <property type="evidence" value="ECO:0007669"/>
    <property type="project" value="TreeGrafter"/>
</dbReference>
<name>A0A166W745_METRR</name>
<comment type="similarity">
    <text evidence="4">Belongs to the AB hydrolase superfamily. Lipase family.</text>
</comment>
<dbReference type="FunFam" id="3.40.50.1820:FF:000129">
    <property type="entry name" value="Autophagy related lipase Atg15, putative"/>
    <property type="match status" value="1"/>
</dbReference>
<keyword evidence="16" id="KW-0325">Glycoprotein</keyword>
<evidence type="ECO:0000256" key="10">
    <source>
        <dbReference type="ARBA" id="ARBA00022963"/>
    </source>
</evidence>
<keyword evidence="11" id="KW-0735">Signal-anchor</keyword>
<keyword evidence="12" id="KW-1133">Transmembrane helix</keyword>
<dbReference type="STRING" id="1081105.A0A166W745"/>
<evidence type="ECO:0000313" key="23">
    <source>
        <dbReference type="EMBL" id="TWU73305.1"/>
    </source>
</evidence>
<keyword evidence="8" id="KW-0967">Endosome</keyword>
<keyword evidence="9" id="KW-0378">Hydrolase</keyword>
<evidence type="ECO:0000256" key="2">
    <source>
        <dbReference type="ARBA" id="ARBA00004270"/>
    </source>
</evidence>
<feature type="region of interest" description="Disordered" evidence="19">
    <location>
        <begin position="545"/>
        <end position="564"/>
    </location>
</feature>
<dbReference type="Gene3D" id="3.40.50.1820">
    <property type="entry name" value="alpha/beta hydrolase"/>
    <property type="match status" value="1"/>
</dbReference>
<evidence type="ECO:0000256" key="14">
    <source>
        <dbReference type="ARBA" id="ARBA00023098"/>
    </source>
</evidence>
<feature type="chain" id="PRO_5007881640" description="triacylglycerol lipase" evidence="20">
    <location>
        <begin position="38"/>
        <end position="646"/>
    </location>
</feature>
<dbReference type="PANTHER" id="PTHR47175:SF2">
    <property type="entry name" value="LIPASE ATG15-RELATED"/>
    <property type="match status" value="1"/>
</dbReference>
<dbReference type="OMA" id="TYHFGHT"/>
<evidence type="ECO:0000256" key="20">
    <source>
        <dbReference type="SAM" id="SignalP"/>
    </source>
</evidence>
<keyword evidence="15" id="KW-0472">Membrane</keyword>
<feature type="compositionally biased region" description="Polar residues" evidence="19">
    <location>
        <begin position="582"/>
        <end position="601"/>
    </location>
</feature>
<reference evidence="22 24" key="1">
    <citation type="journal article" date="2016" name="Genome Biol. Evol.">
        <title>Divergent and convergent evolution of fungal pathogenicity.</title>
        <authorList>
            <person name="Shang Y."/>
            <person name="Xiao G."/>
            <person name="Zheng P."/>
            <person name="Cen K."/>
            <person name="Zhan S."/>
            <person name="Wang C."/>
        </authorList>
    </citation>
    <scope>NUCLEOTIDE SEQUENCE [LARGE SCALE GENOMIC DNA]</scope>
    <source>
        <strain evidence="22 24">RCEF 4871</strain>
    </source>
</reference>
<evidence type="ECO:0000256" key="12">
    <source>
        <dbReference type="ARBA" id="ARBA00022989"/>
    </source>
</evidence>
<dbReference type="GO" id="GO:0004806">
    <property type="term" value="F:triacylglycerol lipase activity"/>
    <property type="evidence" value="ECO:0007669"/>
    <property type="project" value="UniProtKB-EC"/>
</dbReference>
<feature type="domain" description="Fungal lipase-type" evidence="21">
    <location>
        <begin position="276"/>
        <end position="338"/>
    </location>
</feature>
<dbReference type="OrthoDB" id="58570at2759"/>
<dbReference type="Proteomes" id="UP000243498">
    <property type="component" value="Unassembled WGS sequence"/>
</dbReference>
<evidence type="ECO:0000313" key="22">
    <source>
        <dbReference type="EMBL" id="OAA34412.1"/>
    </source>
</evidence>
<dbReference type="CDD" id="cd00519">
    <property type="entry name" value="Lipase_3"/>
    <property type="match status" value="1"/>
</dbReference>
<comment type="caution">
    <text evidence="22">The sequence shown here is derived from an EMBL/GenBank/DDBJ whole genome shotgun (WGS) entry which is preliminary data.</text>
</comment>
<dbReference type="GO" id="GO:0032585">
    <property type="term" value="C:multivesicular body membrane"/>
    <property type="evidence" value="ECO:0007669"/>
    <property type="project" value="UniProtKB-SubCell"/>
</dbReference>
<dbReference type="Proteomes" id="UP000317257">
    <property type="component" value="Unassembled WGS sequence"/>
</dbReference>
<organism evidence="22 24">
    <name type="scientific">Metarhizium rileyi (strain RCEF 4871)</name>
    <name type="common">Nomuraea rileyi</name>
    <dbReference type="NCBI Taxonomy" id="1649241"/>
    <lineage>
        <taxon>Eukaryota</taxon>
        <taxon>Fungi</taxon>
        <taxon>Dikarya</taxon>
        <taxon>Ascomycota</taxon>
        <taxon>Pezizomycotina</taxon>
        <taxon>Sordariomycetes</taxon>
        <taxon>Hypocreomycetidae</taxon>
        <taxon>Hypocreales</taxon>
        <taxon>Clavicipitaceae</taxon>
        <taxon>Metarhizium</taxon>
    </lineage>
</organism>
<reference evidence="25" key="2">
    <citation type="submission" date="2018-12" db="EMBL/GenBank/DDBJ databases">
        <title>The complete genome of Metarhizium rileyi, a key fungal pathogen of Lepidoptera.</title>
        <authorList>
            <person name="Binneck E."/>
            <person name="Lastra C.C.L."/>
            <person name="Sosa-Gomez D.R."/>
        </authorList>
    </citation>
    <scope>NUCLEOTIDE SEQUENCE [LARGE SCALE GENOMIC DNA]</scope>
    <source>
        <strain evidence="25">Cep018-CH2</strain>
    </source>
</reference>
<dbReference type="GO" id="GO:0004620">
    <property type="term" value="F:phospholipase activity"/>
    <property type="evidence" value="ECO:0007669"/>
    <property type="project" value="TreeGrafter"/>
</dbReference>
<feature type="region of interest" description="Disordered" evidence="19">
    <location>
        <begin position="579"/>
        <end position="618"/>
    </location>
</feature>
<comment type="subcellular location">
    <subcellularLocation>
        <location evidence="3">Endosome</location>
        <location evidence="3">Multivesicular body membrane</location>
        <topology evidence="3">Single-pass type II membrane protein</topology>
    </subcellularLocation>
    <subcellularLocation>
        <location evidence="2">Prevacuolar compartment membrane</location>
        <topology evidence="2">Single-pass type II membrane protein</topology>
    </subcellularLocation>
</comment>
<dbReference type="GO" id="GO:0034727">
    <property type="term" value="P:piecemeal microautophagy of the nucleus"/>
    <property type="evidence" value="ECO:0007669"/>
    <property type="project" value="TreeGrafter"/>
</dbReference>
<dbReference type="GO" id="GO:0005775">
    <property type="term" value="C:vacuolar lumen"/>
    <property type="evidence" value="ECO:0007669"/>
    <property type="project" value="TreeGrafter"/>
</dbReference>
<keyword evidence="24" id="KW-1185">Reference proteome</keyword>
<dbReference type="EMBL" id="AZHC01000054">
    <property type="protein sequence ID" value="OAA34412.1"/>
    <property type="molecule type" value="Genomic_DNA"/>
</dbReference>
<evidence type="ECO:0000256" key="6">
    <source>
        <dbReference type="ARBA" id="ARBA00013279"/>
    </source>
</evidence>
<dbReference type="GO" id="GO:0046461">
    <property type="term" value="P:neutral lipid catabolic process"/>
    <property type="evidence" value="ECO:0007669"/>
    <property type="project" value="TreeGrafter"/>
</dbReference>
<evidence type="ECO:0000256" key="18">
    <source>
        <dbReference type="ARBA" id="ARBA00029828"/>
    </source>
</evidence>
<keyword evidence="13" id="KW-0072">Autophagy</keyword>
<gene>
    <name evidence="23" type="primary">ATG15</name>
    <name evidence="23" type="ORF">ED733_003892</name>
    <name evidence="22" type="ORF">NOR_08487</name>
</gene>
<dbReference type="EMBL" id="SBHS01000019">
    <property type="protein sequence ID" value="TWU73305.1"/>
    <property type="molecule type" value="Genomic_DNA"/>
</dbReference>
<comment type="catalytic activity">
    <reaction evidence="1">
        <text>a triacylglycerol + H2O = a diacylglycerol + a fatty acid + H(+)</text>
        <dbReference type="Rhea" id="RHEA:12044"/>
        <dbReference type="ChEBI" id="CHEBI:15377"/>
        <dbReference type="ChEBI" id="CHEBI:15378"/>
        <dbReference type="ChEBI" id="CHEBI:17855"/>
        <dbReference type="ChEBI" id="CHEBI:18035"/>
        <dbReference type="ChEBI" id="CHEBI:28868"/>
        <dbReference type="EC" id="3.1.1.3"/>
    </reaction>
</comment>
<accession>A0A166W745</accession>
<evidence type="ECO:0000256" key="3">
    <source>
        <dbReference type="ARBA" id="ARBA00004343"/>
    </source>
</evidence>
<dbReference type="GO" id="GO:0006660">
    <property type="term" value="P:phosphatidylserine catabolic process"/>
    <property type="evidence" value="ECO:0007669"/>
    <property type="project" value="TreeGrafter"/>
</dbReference>
<evidence type="ECO:0000256" key="15">
    <source>
        <dbReference type="ARBA" id="ARBA00023136"/>
    </source>
</evidence>